<dbReference type="PANTHER" id="PTHR22602:SF0">
    <property type="entry name" value="TRANSFERASE CAF17, MITOCHONDRIAL-RELATED"/>
    <property type="match status" value="1"/>
</dbReference>
<dbReference type="SUPFAM" id="SSF103025">
    <property type="entry name" value="Folate-binding domain"/>
    <property type="match status" value="1"/>
</dbReference>
<dbReference type="GO" id="GO:0005759">
    <property type="term" value="C:mitochondrial matrix"/>
    <property type="evidence" value="ECO:0007669"/>
    <property type="project" value="TreeGrafter"/>
</dbReference>
<protein>
    <submittedName>
        <fullName evidence="1">Aminomethyltransferase folate-binding domain-containing protein</fullName>
    </submittedName>
</protein>
<dbReference type="OrthoDB" id="191995at2759"/>
<dbReference type="InterPro" id="IPR027266">
    <property type="entry name" value="TrmE/GcvT-like"/>
</dbReference>
<dbReference type="PANTHER" id="PTHR22602">
    <property type="entry name" value="TRANSFERASE CAF17, MITOCHONDRIAL-RELATED"/>
    <property type="match status" value="1"/>
</dbReference>
<dbReference type="Proteomes" id="UP000240830">
    <property type="component" value="Unassembled WGS sequence"/>
</dbReference>
<comment type="caution">
    <text evidence="1">The sequence shown here is derived from an EMBL/GenBank/DDBJ whole genome shotgun (WGS) entry which is preliminary data.</text>
</comment>
<accession>A0A2H9TN15</accession>
<gene>
    <name evidence="1" type="ORF">PSACC_01087</name>
</gene>
<dbReference type="AlphaFoldDB" id="A0A2H9TN15"/>
<keyword evidence="2" id="KW-1185">Reference proteome</keyword>
<evidence type="ECO:0000313" key="2">
    <source>
        <dbReference type="Proteomes" id="UP000240830"/>
    </source>
</evidence>
<dbReference type="GO" id="GO:0016226">
    <property type="term" value="P:iron-sulfur cluster assembly"/>
    <property type="evidence" value="ECO:0007669"/>
    <property type="project" value="TreeGrafter"/>
</dbReference>
<proteinExistence type="predicted"/>
<name>A0A2H9TN15_9FUNG</name>
<dbReference type="GO" id="GO:0032259">
    <property type="term" value="P:methylation"/>
    <property type="evidence" value="ECO:0007669"/>
    <property type="project" value="UniProtKB-KW"/>
</dbReference>
<evidence type="ECO:0000313" key="1">
    <source>
        <dbReference type="EMBL" id="PJF19112.1"/>
    </source>
</evidence>
<organism evidence="1 2">
    <name type="scientific">Paramicrosporidium saccamoebae</name>
    <dbReference type="NCBI Taxonomy" id="1246581"/>
    <lineage>
        <taxon>Eukaryota</taxon>
        <taxon>Fungi</taxon>
        <taxon>Fungi incertae sedis</taxon>
        <taxon>Cryptomycota</taxon>
        <taxon>Cryptomycota incertae sedis</taxon>
        <taxon>Paramicrosporidium</taxon>
    </lineage>
</organism>
<reference evidence="1 2" key="1">
    <citation type="submission" date="2016-10" db="EMBL/GenBank/DDBJ databases">
        <title>The genome of Paramicrosporidium saccamoebae is the missing link in understanding Cryptomycota and Microsporidia evolution.</title>
        <authorList>
            <person name="Quandt C.A."/>
            <person name="Beaudet D."/>
            <person name="Corsaro D."/>
            <person name="Michel R."/>
            <person name="Corradi N."/>
            <person name="James T."/>
        </authorList>
    </citation>
    <scope>NUCLEOTIDE SEQUENCE [LARGE SCALE GENOMIC DNA]</scope>
    <source>
        <strain evidence="1 2">KSL3</strain>
    </source>
</reference>
<dbReference type="STRING" id="1246581.A0A2H9TN15"/>
<dbReference type="Gene3D" id="3.30.1360.120">
    <property type="entry name" value="Probable tRNA modification gtpase trme, domain 1"/>
    <property type="match status" value="1"/>
</dbReference>
<keyword evidence="1" id="KW-0808">Transferase</keyword>
<dbReference type="GO" id="GO:0008168">
    <property type="term" value="F:methyltransferase activity"/>
    <property type="evidence" value="ECO:0007669"/>
    <property type="project" value="UniProtKB-KW"/>
</dbReference>
<dbReference type="InterPro" id="IPR045179">
    <property type="entry name" value="YgfZ/GcvT"/>
</dbReference>
<dbReference type="EMBL" id="MTSL01000077">
    <property type="protein sequence ID" value="PJF19112.1"/>
    <property type="molecule type" value="Genomic_DNA"/>
</dbReference>
<keyword evidence="1" id="KW-0489">Methyltransferase</keyword>
<sequence length="132" mass="15149">MYDAFIYRHQDGFVLDCDRRVTGDFMFHLKQYKLRSKIEIMDESATMSICAGWNGEAEDNAVKDERCDWNMWRTIVTSTDGVSRDTDIYNTLRMIKGVPEGPVEIARGKAIPMEYNLELMNGGTLGPHLSYI</sequence>